<dbReference type="RefSeq" id="WP_255892031.1">
    <property type="nucleotide sequence ID" value="NZ_JAFMZM010000005.1"/>
</dbReference>
<evidence type="ECO:0000259" key="1">
    <source>
        <dbReference type="Pfam" id="PF00174"/>
    </source>
</evidence>
<comment type="caution">
    <text evidence="2">The sequence shown here is derived from an EMBL/GenBank/DDBJ whole genome shotgun (WGS) entry which is preliminary data.</text>
</comment>
<dbReference type="PANTHER" id="PTHR43032">
    <property type="entry name" value="PROTEIN-METHIONINE-SULFOXIDE REDUCTASE"/>
    <property type="match status" value="1"/>
</dbReference>
<gene>
    <name evidence="2" type="ORF">ACFQO6_18350</name>
</gene>
<evidence type="ECO:0000313" key="2">
    <source>
        <dbReference type="EMBL" id="MFC7362238.1"/>
    </source>
</evidence>
<sequence length="199" mass="22048">MTITEGFVGKASPQGVDLPPGQHLARGFPVLSAGPTPLISTSAWECTVTTTTGHKHVFDWTRLHQLPAEDITVDIHCVTRWSKLGTRWRGVPVEALLADIDDPTAAHVMASSYGGYRTNIPLADLLGGRAWLVFEYDGQALSPEHGGPVRLLVPHLYLWKSAKWITGLTLMATDQPGFWESLGYHRYGDPWLEQRHSRD</sequence>
<dbReference type="Proteomes" id="UP001596524">
    <property type="component" value="Unassembled WGS sequence"/>
</dbReference>
<proteinExistence type="predicted"/>
<dbReference type="InterPro" id="IPR036374">
    <property type="entry name" value="OxRdtase_Mopterin-bd_sf"/>
</dbReference>
<dbReference type="Gene3D" id="3.90.420.10">
    <property type="entry name" value="Oxidoreductase, molybdopterin-binding domain"/>
    <property type="match status" value="1"/>
</dbReference>
<keyword evidence="3" id="KW-1185">Reference proteome</keyword>
<dbReference type="PANTHER" id="PTHR43032:SF4">
    <property type="entry name" value="OXIDOREDUCTASE MOLYBDOPTERIN-BINDING DOMAIN-CONTAINING PROTEIN"/>
    <property type="match status" value="1"/>
</dbReference>
<dbReference type="Pfam" id="PF00174">
    <property type="entry name" value="Oxidored_molyb"/>
    <property type="match status" value="1"/>
</dbReference>
<accession>A0ABW2N5F6</accession>
<dbReference type="InterPro" id="IPR000572">
    <property type="entry name" value="OxRdtase_Mopterin-bd_dom"/>
</dbReference>
<protein>
    <submittedName>
        <fullName evidence="2">Molybdopterin-dependent oxidoreductase</fullName>
    </submittedName>
</protein>
<reference evidence="3" key="1">
    <citation type="journal article" date="2019" name="Int. J. Syst. Evol. Microbiol.">
        <title>The Global Catalogue of Microorganisms (GCM) 10K type strain sequencing project: providing services to taxonomists for standard genome sequencing and annotation.</title>
        <authorList>
            <consortium name="The Broad Institute Genomics Platform"/>
            <consortium name="The Broad Institute Genome Sequencing Center for Infectious Disease"/>
            <person name="Wu L."/>
            <person name="Ma J."/>
        </authorList>
    </citation>
    <scope>NUCLEOTIDE SEQUENCE [LARGE SCALE GENOMIC DNA]</scope>
    <source>
        <strain evidence="3">FCH27</strain>
    </source>
</reference>
<evidence type="ECO:0000313" key="3">
    <source>
        <dbReference type="Proteomes" id="UP001596524"/>
    </source>
</evidence>
<organism evidence="2 3">
    <name type="scientific">Nocardioides astragali</name>
    <dbReference type="NCBI Taxonomy" id="1776736"/>
    <lineage>
        <taxon>Bacteria</taxon>
        <taxon>Bacillati</taxon>
        <taxon>Actinomycetota</taxon>
        <taxon>Actinomycetes</taxon>
        <taxon>Propionibacteriales</taxon>
        <taxon>Nocardioidaceae</taxon>
        <taxon>Nocardioides</taxon>
    </lineage>
</organism>
<name>A0ABW2N5F6_9ACTN</name>
<feature type="domain" description="Oxidoreductase molybdopterin-binding" evidence="1">
    <location>
        <begin position="34"/>
        <end position="179"/>
    </location>
</feature>
<dbReference type="EMBL" id="JBHTCH010000021">
    <property type="protein sequence ID" value="MFC7362238.1"/>
    <property type="molecule type" value="Genomic_DNA"/>
</dbReference>
<dbReference type="SUPFAM" id="SSF56524">
    <property type="entry name" value="Oxidoreductase molybdopterin-binding domain"/>
    <property type="match status" value="1"/>
</dbReference>